<feature type="transmembrane region" description="Helical" evidence="1">
    <location>
        <begin position="232"/>
        <end position="258"/>
    </location>
</feature>
<evidence type="ECO:0000256" key="1">
    <source>
        <dbReference type="SAM" id="Phobius"/>
    </source>
</evidence>
<dbReference type="Proteomes" id="UP000704738">
    <property type="component" value="Unassembled WGS sequence"/>
</dbReference>
<evidence type="ECO:0000313" key="3">
    <source>
        <dbReference type="Proteomes" id="UP000704738"/>
    </source>
</evidence>
<sequence length="277" mass="31627">MGKSGFAIHACHPLFACVPSTYQSSSNVILFLIDHWDVLQGRGEMGPDVDEGSFKKTRSFLLVFSGLLVAVWYFDAKMESISLLGNAVRFGDNVAHLWVVWTIILLYLFGRYVQHLPENWRVLDGKMCEFYANDLIRLTYRSNREQVLVKCREKFEASEYASVPERYAPVSEGATVGKVTDFQLFKAIDVSYVRFGYSFRCGMINSPIDDFIDFRVSTWVKRRARLSALIKGGLLTPFFTEYIFPICFAFLALLVTLWSPLFVSVWTSISDFFAALV</sequence>
<keyword evidence="1" id="KW-1133">Transmembrane helix</keyword>
<dbReference type="AlphaFoldDB" id="A0ABD6N118"/>
<evidence type="ECO:0000313" key="2">
    <source>
        <dbReference type="EMBL" id="NWL47219.1"/>
    </source>
</evidence>
<accession>A0ABD6N118</accession>
<comment type="caution">
    <text evidence="2">The sequence shown here is derived from an EMBL/GenBank/DDBJ whole genome shotgun (WGS) entry which is preliminary data.</text>
</comment>
<name>A0ABD6N118_9PSED</name>
<proteinExistence type="predicted"/>
<protein>
    <submittedName>
        <fullName evidence="2">Uncharacterized protein</fullName>
    </submittedName>
</protein>
<organism evidence="2 3">
    <name type="scientific">Pseudomonas hunanensis</name>
    <dbReference type="NCBI Taxonomy" id="1247546"/>
    <lineage>
        <taxon>Bacteria</taxon>
        <taxon>Pseudomonadati</taxon>
        <taxon>Pseudomonadota</taxon>
        <taxon>Gammaproteobacteria</taxon>
        <taxon>Pseudomonadales</taxon>
        <taxon>Pseudomonadaceae</taxon>
        <taxon>Pseudomonas</taxon>
    </lineage>
</organism>
<feature type="transmembrane region" description="Helical" evidence="1">
    <location>
        <begin position="59"/>
        <end position="74"/>
    </location>
</feature>
<feature type="transmembrane region" description="Helical" evidence="1">
    <location>
        <begin position="94"/>
        <end position="113"/>
    </location>
</feature>
<gene>
    <name evidence="2" type="ORF">DM819_15505</name>
</gene>
<dbReference type="EMBL" id="QJRE01000112">
    <property type="protein sequence ID" value="NWL47219.1"/>
    <property type="molecule type" value="Genomic_DNA"/>
</dbReference>
<keyword evidence="1" id="KW-0472">Membrane</keyword>
<reference evidence="2 3" key="1">
    <citation type="submission" date="2018-06" db="EMBL/GenBank/DDBJ databases">
        <title>Bacteria isolated from soil of Wuhan.</title>
        <authorList>
            <person name="Xiang W."/>
            <person name="Huang C."/>
        </authorList>
    </citation>
    <scope>NUCLEOTIDE SEQUENCE [LARGE SCALE GENOMIC DNA]</scope>
    <source>
        <strain evidence="3">xwS4</strain>
    </source>
</reference>
<keyword evidence="1" id="KW-0812">Transmembrane</keyword>